<organism evidence="1 2">
    <name type="scientific">Microbulbifer variabilis</name>
    <dbReference type="NCBI Taxonomy" id="266805"/>
    <lineage>
        <taxon>Bacteria</taxon>
        <taxon>Pseudomonadati</taxon>
        <taxon>Pseudomonadota</taxon>
        <taxon>Gammaproteobacteria</taxon>
        <taxon>Cellvibrionales</taxon>
        <taxon>Microbulbiferaceae</taxon>
        <taxon>Microbulbifer</taxon>
    </lineage>
</organism>
<name>A0ABY4V610_9GAMM</name>
<sequence length="51" mass="5798">MQQTCRECSADTLLQYKYGKAKSGIGYAHNEYDCIYQILAASDLLFAQEML</sequence>
<dbReference type="EMBL" id="CP092418">
    <property type="protein sequence ID" value="USD19617.1"/>
    <property type="molecule type" value="Genomic_DNA"/>
</dbReference>
<evidence type="ECO:0000313" key="1">
    <source>
        <dbReference type="EMBL" id="USD19617.1"/>
    </source>
</evidence>
<protein>
    <submittedName>
        <fullName evidence="1">Uncharacterized protein</fullName>
    </submittedName>
</protein>
<proteinExistence type="predicted"/>
<evidence type="ECO:0000313" key="2">
    <source>
        <dbReference type="Proteomes" id="UP001055658"/>
    </source>
</evidence>
<keyword evidence="2" id="KW-1185">Reference proteome</keyword>
<gene>
    <name evidence="1" type="ORF">MJO52_11035</name>
</gene>
<dbReference type="RefSeq" id="WP_252081716.1">
    <property type="nucleotide sequence ID" value="NZ_CP092418.1"/>
</dbReference>
<reference evidence="1" key="1">
    <citation type="submission" date="2022-02" db="EMBL/GenBank/DDBJ databases">
        <title>Coral-associated bacteria.</title>
        <authorList>
            <person name="Tang K."/>
            <person name="Wang X."/>
        </authorList>
    </citation>
    <scope>NUCLEOTIDE SEQUENCE</scope>
    <source>
        <strain evidence="1">SCSIO 43006</strain>
    </source>
</reference>
<dbReference type="Proteomes" id="UP001055658">
    <property type="component" value="Chromosome"/>
</dbReference>
<accession>A0ABY4V610</accession>